<feature type="non-terminal residue" evidence="1">
    <location>
        <position position="1"/>
    </location>
</feature>
<reference evidence="1" key="1">
    <citation type="journal article" date="2011" name="Comp. Biochem. Physiol. Part D Genomics Proteomics">
        <title>Analysis of single nucleotide polymorphisms in three chromosomes of European sea bass Dicentrarchus labrax.</title>
        <authorList>
            <person name="Kuhl H."/>
            <person name="Tine M."/>
            <person name="Hecht J."/>
            <person name="Knaust F."/>
            <person name="Reinhardt R."/>
        </authorList>
    </citation>
    <scope>NUCLEOTIDE SEQUENCE</scope>
</reference>
<dbReference type="AlphaFoldDB" id="E6ZIP9"/>
<sequence>DNNNDNKEMAYAIQTVRRSNRTVPQHHKHFRVRESRPFIVHLPEIGLNHFAQLCGALKRGRIRKSLLLSRRLNREQPLLLLIIIGSEKLRRLLHGKSSLRRYADEDGKFDL</sequence>
<protein>
    <submittedName>
        <fullName evidence="1">Uncharacterized protein</fullName>
    </submittedName>
</protein>
<organism evidence="1">
    <name type="scientific">Dicentrarchus labrax</name>
    <name type="common">European seabass</name>
    <name type="synonym">Morone labrax</name>
    <dbReference type="NCBI Taxonomy" id="13489"/>
    <lineage>
        <taxon>Eukaryota</taxon>
        <taxon>Metazoa</taxon>
        <taxon>Chordata</taxon>
        <taxon>Craniata</taxon>
        <taxon>Vertebrata</taxon>
        <taxon>Euteleostomi</taxon>
        <taxon>Actinopterygii</taxon>
        <taxon>Neopterygii</taxon>
        <taxon>Teleostei</taxon>
        <taxon>Neoteleostei</taxon>
        <taxon>Acanthomorphata</taxon>
        <taxon>Eupercaria</taxon>
        <taxon>Moronidae</taxon>
        <taxon>Dicentrarchus</taxon>
    </lineage>
</organism>
<gene>
    <name evidence="1" type="ORF">DLA_XVIII01910</name>
</gene>
<accession>E6ZIP9</accession>
<evidence type="ECO:0000313" key="1">
    <source>
        <dbReference type="EMBL" id="CBN81933.1"/>
    </source>
</evidence>
<dbReference type="EMBL" id="FQ310508">
    <property type="protein sequence ID" value="CBN81933.1"/>
    <property type="molecule type" value="Genomic_DNA"/>
</dbReference>
<proteinExistence type="predicted"/>
<reference evidence="1" key="3">
    <citation type="journal article" date="2011" name="Mar. Genomics">
        <title>Comparative analysis of intronless genes in teleost fish genomes: Insights into their evolution and molecular function.</title>
        <authorList>
            <person name="Tine M."/>
            <person name="Kuhl H."/>
            <person name="Beck A."/>
            <person name="Bargelloni L."/>
            <person name="Reinhardt R."/>
        </authorList>
    </citation>
    <scope>NUCLEOTIDE SEQUENCE</scope>
</reference>
<name>E6ZIP9_DICLA</name>
<reference evidence="1" key="2">
    <citation type="journal article" date="2011" name="Genomics">
        <title>Directed sequencing and annotation of three Dicentrarchus labrax L. chromosomes by applying Sanger- and pyrosequencing technologies on pooled DNA of comparatively mapped BAC clones.</title>
        <authorList>
            <person name="Kuhl H."/>
            <person name="Tine M."/>
            <person name="Beck A."/>
            <person name="Timmermann B."/>
            <person name="Kodira C."/>
            <person name="Reinhardt R."/>
        </authorList>
    </citation>
    <scope>NUCLEOTIDE SEQUENCE</scope>
</reference>